<evidence type="ECO:0000313" key="6">
    <source>
        <dbReference type="EMBL" id="GAA48341.1"/>
    </source>
</evidence>
<dbReference type="GO" id="GO:0006108">
    <property type="term" value="P:malate metabolic process"/>
    <property type="evidence" value="ECO:0007669"/>
    <property type="project" value="InterPro"/>
</dbReference>
<feature type="compositionally biased region" description="Polar residues" evidence="4">
    <location>
        <begin position="847"/>
        <end position="860"/>
    </location>
</feature>
<reference key="2">
    <citation type="submission" date="2011-10" db="EMBL/GenBank/DDBJ databases">
        <title>The genome and transcriptome sequence of Clonorchis sinensis provide insights into the carcinogenic liver fluke.</title>
        <authorList>
            <person name="Wang X."/>
            <person name="Huang Y."/>
            <person name="Chen W."/>
            <person name="Liu H."/>
            <person name="Guo L."/>
            <person name="Chen Y."/>
            <person name="Luo F."/>
            <person name="Zhou W."/>
            <person name="Sun J."/>
            <person name="Mao Q."/>
            <person name="Liang P."/>
            <person name="Zhou C."/>
            <person name="Tian Y."/>
            <person name="Men J."/>
            <person name="Lv X."/>
            <person name="Huang L."/>
            <person name="Zhou J."/>
            <person name="Hu Y."/>
            <person name="Li R."/>
            <person name="Zhang F."/>
            <person name="Lei H."/>
            <person name="Li X."/>
            <person name="Hu X."/>
            <person name="Liang C."/>
            <person name="Xu J."/>
            <person name="Wu Z."/>
            <person name="Yu X."/>
        </authorList>
    </citation>
    <scope>NUCLEOTIDE SEQUENCE</scope>
    <source>
        <strain>Henan</strain>
    </source>
</reference>
<reference evidence="6" key="1">
    <citation type="journal article" date="2011" name="Genome Biol.">
        <title>The draft genome of the carcinogenic human liver fluke Clonorchis sinensis.</title>
        <authorList>
            <person name="Wang X."/>
            <person name="Chen W."/>
            <person name="Huang Y."/>
            <person name="Sun J."/>
            <person name="Men J."/>
            <person name="Liu H."/>
            <person name="Luo F."/>
            <person name="Guo L."/>
            <person name="Lv X."/>
            <person name="Deng C."/>
            <person name="Zhou C."/>
            <person name="Fan Y."/>
            <person name="Li X."/>
            <person name="Huang L."/>
            <person name="Hu Y."/>
            <person name="Liang C."/>
            <person name="Hu X."/>
            <person name="Xu J."/>
            <person name="Yu X."/>
        </authorList>
    </citation>
    <scope>NUCLEOTIDE SEQUENCE [LARGE SCALE GENOMIC DNA]</scope>
    <source>
        <strain evidence="6">Henan</strain>
    </source>
</reference>
<evidence type="ECO:0000256" key="1">
    <source>
        <dbReference type="ARBA" id="ARBA00009613"/>
    </source>
</evidence>
<keyword evidence="3" id="KW-0175">Coiled coil</keyword>
<feature type="domain" description="Enhancer of mRNA-decapping protein 4 C-terminal" evidence="5">
    <location>
        <begin position="1336"/>
        <end position="1442"/>
    </location>
</feature>
<dbReference type="PANTHER" id="PTHR23382">
    <property type="entry name" value="MALATE DEHYDROGENASE"/>
    <property type="match status" value="1"/>
</dbReference>
<proteinExistence type="inferred from homology"/>
<organism evidence="6 7">
    <name type="scientific">Clonorchis sinensis</name>
    <name type="common">Chinese liver fluke</name>
    <dbReference type="NCBI Taxonomy" id="79923"/>
    <lineage>
        <taxon>Eukaryota</taxon>
        <taxon>Metazoa</taxon>
        <taxon>Spiralia</taxon>
        <taxon>Lophotrochozoa</taxon>
        <taxon>Platyhelminthes</taxon>
        <taxon>Trematoda</taxon>
        <taxon>Digenea</taxon>
        <taxon>Opisthorchiida</taxon>
        <taxon>Opisthorchiata</taxon>
        <taxon>Opisthorchiidae</taxon>
        <taxon>Clonorchis</taxon>
    </lineage>
</organism>
<evidence type="ECO:0000259" key="5">
    <source>
        <dbReference type="Pfam" id="PF21289"/>
    </source>
</evidence>
<dbReference type="Gene3D" id="3.40.50.720">
    <property type="entry name" value="NAD(P)-binding Rossmann-like Domain"/>
    <property type="match status" value="1"/>
</dbReference>
<feature type="compositionally biased region" description="Basic and acidic residues" evidence="4">
    <location>
        <begin position="752"/>
        <end position="764"/>
    </location>
</feature>
<dbReference type="Gene3D" id="3.90.110.10">
    <property type="entry name" value="Lactate dehydrogenase/glycoside hydrolase, family 4, C-terminal"/>
    <property type="match status" value="1"/>
</dbReference>
<dbReference type="InterPro" id="IPR010945">
    <property type="entry name" value="Malate_DH_type2"/>
</dbReference>
<feature type="region of interest" description="Disordered" evidence="4">
    <location>
        <begin position="1032"/>
        <end position="1056"/>
    </location>
</feature>
<name>G7Y5V5_CLOSI</name>
<feature type="compositionally biased region" description="Low complexity" evidence="4">
    <location>
        <begin position="927"/>
        <end position="941"/>
    </location>
</feature>
<dbReference type="SUPFAM" id="SSF51735">
    <property type="entry name" value="NAD(P)-binding Rossmann-fold domains"/>
    <property type="match status" value="1"/>
</dbReference>
<evidence type="ECO:0000256" key="4">
    <source>
        <dbReference type="SAM" id="MobiDB-lite"/>
    </source>
</evidence>
<dbReference type="EMBL" id="DF142883">
    <property type="protein sequence ID" value="GAA48341.1"/>
    <property type="molecule type" value="Genomic_DNA"/>
</dbReference>
<dbReference type="Pfam" id="PF21289">
    <property type="entry name" value="EDC4_C"/>
    <property type="match status" value="1"/>
</dbReference>
<feature type="region of interest" description="Disordered" evidence="4">
    <location>
        <begin position="830"/>
        <end position="860"/>
    </location>
</feature>
<keyword evidence="7" id="KW-1185">Reference proteome</keyword>
<gene>
    <name evidence="6" type="ORF">CLF_101489</name>
</gene>
<dbReference type="InterPro" id="IPR049404">
    <property type="entry name" value="EDC4_C"/>
</dbReference>
<accession>G7Y5V5</accession>
<dbReference type="InterPro" id="IPR036291">
    <property type="entry name" value="NAD(P)-bd_dom_sf"/>
</dbReference>
<evidence type="ECO:0000313" key="7">
    <source>
        <dbReference type="Proteomes" id="UP000008909"/>
    </source>
</evidence>
<comment type="similarity">
    <text evidence="1">Belongs to the LDH/MDH superfamily. MDH type 2 family.</text>
</comment>
<feature type="region of interest" description="Disordered" evidence="4">
    <location>
        <begin position="1218"/>
        <end position="1285"/>
    </location>
</feature>
<dbReference type="InterPro" id="IPR044938">
    <property type="entry name" value="EDC4_C_sf"/>
</dbReference>
<dbReference type="SUPFAM" id="SSF56327">
    <property type="entry name" value="LDH C-terminal domain-like"/>
    <property type="match status" value="1"/>
</dbReference>
<evidence type="ECO:0000256" key="3">
    <source>
        <dbReference type="SAM" id="Coils"/>
    </source>
</evidence>
<dbReference type="GO" id="GO:0016615">
    <property type="term" value="F:malate dehydrogenase activity"/>
    <property type="evidence" value="ECO:0007669"/>
    <property type="project" value="InterPro"/>
</dbReference>
<dbReference type="InterPro" id="IPR015955">
    <property type="entry name" value="Lactate_DH/Glyco_Ohase_4_C"/>
</dbReference>
<dbReference type="GO" id="GO:0016616">
    <property type="term" value="F:oxidoreductase activity, acting on the CH-OH group of donors, NAD or NADP as acceptor"/>
    <property type="evidence" value="ECO:0007669"/>
    <property type="project" value="InterPro"/>
</dbReference>
<protein>
    <submittedName>
        <fullName evidence="6">Putative malate dehydrogenase 1B</fullName>
    </submittedName>
</protein>
<feature type="compositionally biased region" description="Basic and acidic residues" evidence="4">
    <location>
        <begin position="835"/>
        <end position="845"/>
    </location>
</feature>
<dbReference type="Gene3D" id="1.10.220.100">
    <property type="entry name" value="conserved c-terminal region of ge- 1"/>
    <property type="match status" value="1"/>
</dbReference>
<feature type="region of interest" description="Disordered" evidence="4">
    <location>
        <begin position="893"/>
        <end position="965"/>
    </location>
</feature>
<evidence type="ECO:0000256" key="2">
    <source>
        <dbReference type="ARBA" id="ARBA00023002"/>
    </source>
</evidence>
<sequence length="1477" mass="161601">MPALGIRAADMRVEEVLGLIPADDSQRYMSIFTGLSDACARILSYSSVPIGGGLRSPTDGFGPTARIAAVSVQGICDCPYFARIELLADKLAGSLPNFKVTKLVKQASEWKEFTNWVLKQHGWEVKKSPVVWRELLDRGGVGTLIGGADEFQEYAAAYYNEFSQMPTEELLKVAEDTSRFLLMDKEEHKEQITKIVPPSKIIVIGACCNASLHLLPYFAQYGLFSATEKIALHLYDELANDEDLRELAESLRELDAPLLVEVKIETELSACLVDAKQIIFLNIVPRMRLNVEESVSCPTKTNSTLATVKSEPRNQWLKRRYTFLTAIGMLIKAYCSSSVRVLVAGNPGLDAESNDSPSPINFDVAVLHKATAPHIPCMQIVGLAAALEQRIKSTLAVNLEVSPHNITDVVIWGNVGSRIYIDLSLSRVYERHAYDIGVQGGDWYSVPTLEAIRDPEWLVLEMPSEAFKKRTKAISNYLGLSHAQAIIRTLESWWRRNVDDKEGVHSLAIASEEWYGVPRDVVFSFPVNRSPTSSWSVVQDVELSPAATLEIESCVKDVLQDWTAVDPEPLERYMESHKECPSATDESNQAVDLINLEIHSIHTWHLLNGTITFELPHWTKPDAEANDVQTVEDSVKSSQADPSEPVSEPVRFTIGGAYETFQNPDQLLPTSATEEAHFPETVVEMGEEIVDQAPEDDNEDFHPLRPSDFSPESLPAPPSADGGEDDDGDRLPTVDLDFPLDLTPSTFHTPKHLPEGVESAEHNTDSSTVAQSEDKSVTKTAHPVVPFEAIEDAMRASERNPSGKRSPSPDACQLEELRNELDLLNNLLSPQNDETTLRDEDDVHNPQEGSSSDVDVNISNPSASDLQELVDSSVDASRSPLVNLKGSIATRLLKEEGDKSRAAQQVDGPRNAGPRGSLSLHPGANWSTMSLCSSPGSSSSSTADTPVGSDEVIQAPDSNDVPLNLSAFDADRPALDSGSGQMDGVVDLLRFLVADSTKRSHQMEMVLDKLKQTQDQLDRISQVQMELSKRLQTSTANGTKPLGSTHHYASKTSSASDGECCYPSSPVVQTNHLAATVQPSTLQQAGTDEGKLPEWAKQILLQLRTQQGDYARRFSHLESMMNKVSTSTNELKKNQAKPAIQQSSTEPRLDQLPKMTCDLLKPVVRSEVQNAIVNNLKEVQKHAQAQSDPSTLANTICAELAPELKNVLSSTLSTRVDEPGAFKTDPRTMGTLRDNGSLPAVGTQDVSSKPPLYKNKSPIRRPPPTEDDHAVLAAPPAVPSRGIPSTKSLWTVDRGAGENQIAAPAAQAPGSSVAPKPATTLTKKEEFARLLGQAQTLIGSDRLVDALELALVSTNQALVLDVCNDIDPDRLFRSGKYIIAQNILLSLIHQLSCGDLAVQLDLKLRYLEEAVGCLNKRDPTTTQHGPRIINLLSRRLDTFLNNALVGGISKLSPSVHSRIVKLNHFAISLFETKPAYK</sequence>
<feature type="coiled-coil region" evidence="3">
    <location>
        <begin position="1003"/>
        <end position="1030"/>
    </location>
</feature>
<feature type="region of interest" description="Disordered" evidence="4">
    <location>
        <begin position="694"/>
        <end position="786"/>
    </location>
</feature>
<dbReference type="Proteomes" id="UP000008909">
    <property type="component" value="Unassembled WGS sequence"/>
</dbReference>
<feature type="compositionally biased region" description="Polar residues" evidence="4">
    <location>
        <begin position="627"/>
        <end position="641"/>
    </location>
</feature>
<keyword evidence="2" id="KW-0560">Oxidoreductase</keyword>
<feature type="region of interest" description="Disordered" evidence="4">
    <location>
        <begin position="626"/>
        <end position="647"/>
    </location>
</feature>